<proteinExistence type="predicted"/>
<dbReference type="EMBL" id="GIIL01007743">
    <property type="protein sequence ID" value="NOV51469.1"/>
    <property type="molecule type" value="Transcribed_RNA"/>
</dbReference>
<organism evidence="2">
    <name type="scientific">Xenopsylla cheopis</name>
    <name type="common">Oriental rat flea</name>
    <name type="synonym">Pulex cheopis</name>
    <dbReference type="NCBI Taxonomy" id="163159"/>
    <lineage>
        <taxon>Eukaryota</taxon>
        <taxon>Metazoa</taxon>
        <taxon>Ecdysozoa</taxon>
        <taxon>Arthropoda</taxon>
        <taxon>Hexapoda</taxon>
        <taxon>Insecta</taxon>
        <taxon>Pterygota</taxon>
        <taxon>Neoptera</taxon>
        <taxon>Endopterygota</taxon>
        <taxon>Siphonaptera</taxon>
        <taxon>Pulicidae</taxon>
        <taxon>Xenopsyllinae</taxon>
        <taxon>Xenopsylla</taxon>
    </lineage>
</organism>
<reference evidence="2" key="1">
    <citation type="submission" date="2020-03" db="EMBL/GenBank/DDBJ databases">
        <title>Transcriptomic Profiling of the Digestive Tract of the Rat Flea, Xenopsylla cheopis, Following Blood Feeding and Infection with Yersinia pestis.</title>
        <authorList>
            <person name="Bland D.M."/>
            <person name="Martens C.A."/>
            <person name="Virtaneva K."/>
            <person name="Kanakabandi K."/>
            <person name="Long D."/>
            <person name="Rosenke R."/>
            <person name="Saturday G.A."/>
            <person name="Hoyt F.H."/>
            <person name="Bruno D.P."/>
            <person name="Ribeiro J.M.C."/>
            <person name="Hinnebusch J."/>
        </authorList>
    </citation>
    <scope>NUCLEOTIDE SEQUENCE</scope>
</reference>
<evidence type="ECO:0000256" key="1">
    <source>
        <dbReference type="SAM" id="SignalP"/>
    </source>
</evidence>
<keyword evidence="1" id="KW-0732">Signal</keyword>
<name>A0A6M2DYP5_XENCH</name>
<feature type="chain" id="PRO_5026961301" evidence="1">
    <location>
        <begin position="25"/>
        <end position="71"/>
    </location>
</feature>
<evidence type="ECO:0000313" key="2">
    <source>
        <dbReference type="EMBL" id="NOV51469.1"/>
    </source>
</evidence>
<sequence length="71" mass="7797">MMSLCSICILCLCVCAPVIHVCEAYVIIGLISNIYKMVLRSMVSGLLYFSRGSRAPFVRLACVIEYSVCGL</sequence>
<protein>
    <submittedName>
        <fullName evidence="2">Putative secreted protein</fullName>
    </submittedName>
</protein>
<feature type="signal peptide" evidence="1">
    <location>
        <begin position="1"/>
        <end position="24"/>
    </location>
</feature>
<accession>A0A6M2DYP5</accession>
<dbReference type="AlphaFoldDB" id="A0A6M2DYP5"/>